<gene>
    <name evidence="2" type="ORF">F0357_02570</name>
</gene>
<organism evidence="2 3">
    <name type="scientific">Segnochrobactrum spirostomi</name>
    <dbReference type="NCBI Taxonomy" id="2608987"/>
    <lineage>
        <taxon>Bacteria</taxon>
        <taxon>Pseudomonadati</taxon>
        <taxon>Pseudomonadota</taxon>
        <taxon>Alphaproteobacteria</taxon>
        <taxon>Hyphomicrobiales</taxon>
        <taxon>Segnochrobactraceae</taxon>
        <taxon>Segnochrobactrum</taxon>
    </lineage>
</organism>
<dbReference type="InterPro" id="IPR000073">
    <property type="entry name" value="AB_hydrolase_1"/>
</dbReference>
<dbReference type="PANTHER" id="PTHR43433">
    <property type="entry name" value="HYDROLASE, ALPHA/BETA FOLD FAMILY PROTEIN"/>
    <property type="match status" value="1"/>
</dbReference>
<dbReference type="Pfam" id="PF00561">
    <property type="entry name" value="Abhydrolase_1"/>
    <property type="match status" value="1"/>
</dbReference>
<dbReference type="AlphaFoldDB" id="A0A6A7XXZ7"/>
<evidence type="ECO:0000313" key="2">
    <source>
        <dbReference type="EMBL" id="MQT11574.1"/>
    </source>
</evidence>
<dbReference type="RefSeq" id="WP_153478405.1">
    <property type="nucleotide sequence ID" value="NZ_VWNA01000001.1"/>
</dbReference>
<dbReference type="GO" id="GO:0046503">
    <property type="term" value="P:glycerolipid catabolic process"/>
    <property type="evidence" value="ECO:0007669"/>
    <property type="project" value="TreeGrafter"/>
</dbReference>
<dbReference type="InterPro" id="IPR029058">
    <property type="entry name" value="AB_hydrolase_fold"/>
</dbReference>
<keyword evidence="3" id="KW-1185">Reference proteome</keyword>
<dbReference type="SUPFAM" id="SSF53474">
    <property type="entry name" value="alpha/beta-Hydrolases"/>
    <property type="match status" value="1"/>
</dbReference>
<dbReference type="Proteomes" id="UP000332515">
    <property type="component" value="Unassembled WGS sequence"/>
</dbReference>
<proteinExistence type="predicted"/>
<dbReference type="Gene3D" id="3.40.50.1820">
    <property type="entry name" value="alpha/beta hydrolase"/>
    <property type="match status" value="1"/>
</dbReference>
<sequence length="250" mass="27004">MPTFTSDGLTLSYSDDGEGEPILLIHGFASNRNVNWRHTGWIDTLTKAGRRVIAIDNRGHGESEKPHDPALYRSPLMAGDARRLIEHLGFERADVMGYSMGARISAFLALAAPERVRSVIFGGLGSGLVDGVGPWEPIVEALEAPSIDAVTHRTGMMFRKFAEQTGADLRALAACMRASRQSLSPEEVGRITAPALVAVGTRDVIAGSAEELARLLPHGEALEIPDRDHMLAVGDKVYKAGVLAFLERRP</sequence>
<dbReference type="InterPro" id="IPR050471">
    <property type="entry name" value="AB_hydrolase"/>
</dbReference>
<name>A0A6A7XXZ7_9HYPH</name>
<protein>
    <submittedName>
        <fullName evidence="2">Alpha/beta hydrolase</fullName>
    </submittedName>
</protein>
<dbReference type="PRINTS" id="PR00111">
    <property type="entry name" value="ABHYDROLASE"/>
</dbReference>
<evidence type="ECO:0000313" key="3">
    <source>
        <dbReference type="Proteomes" id="UP000332515"/>
    </source>
</evidence>
<dbReference type="EMBL" id="VWNA01000001">
    <property type="protein sequence ID" value="MQT11574.1"/>
    <property type="molecule type" value="Genomic_DNA"/>
</dbReference>
<comment type="caution">
    <text evidence="2">The sequence shown here is derived from an EMBL/GenBank/DDBJ whole genome shotgun (WGS) entry which is preliminary data.</text>
</comment>
<keyword evidence="2" id="KW-0378">Hydrolase</keyword>
<feature type="domain" description="AB hydrolase-1" evidence="1">
    <location>
        <begin position="21"/>
        <end position="121"/>
    </location>
</feature>
<dbReference type="PANTHER" id="PTHR43433:SF5">
    <property type="entry name" value="AB HYDROLASE-1 DOMAIN-CONTAINING PROTEIN"/>
    <property type="match status" value="1"/>
</dbReference>
<dbReference type="GO" id="GO:0004806">
    <property type="term" value="F:triacylglycerol lipase activity"/>
    <property type="evidence" value="ECO:0007669"/>
    <property type="project" value="TreeGrafter"/>
</dbReference>
<accession>A0A6A7XXZ7</accession>
<evidence type="ECO:0000259" key="1">
    <source>
        <dbReference type="Pfam" id="PF00561"/>
    </source>
</evidence>
<reference evidence="2 3" key="1">
    <citation type="submission" date="2019-09" db="EMBL/GenBank/DDBJ databases">
        <title>Segnochrobactrum spirostomi gen. nov., sp. nov., isolated from the ciliate Spirostomum cf. yagiui and description of a novel family, Segnochrobactraceae fam. nov. within the order Rhizobiales of the class Alphaproteobacteria.</title>
        <authorList>
            <person name="Akter S."/>
            <person name="Shazib S.U.A."/>
            <person name="Shin M.K."/>
        </authorList>
    </citation>
    <scope>NUCLEOTIDE SEQUENCE [LARGE SCALE GENOMIC DNA]</scope>
    <source>
        <strain evidence="2 3">Sp-1</strain>
    </source>
</reference>